<dbReference type="Proteomes" id="UP000593802">
    <property type="component" value="Chromosome"/>
</dbReference>
<evidence type="ECO:0000313" key="2">
    <source>
        <dbReference type="EMBL" id="BCJ85955.1"/>
    </source>
</evidence>
<dbReference type="GO" id="GO:0000156">
    <property type="term" value="F:phosphorelay response regulator activity"/>
    <property type="evidence" value="ECO:0007669"/>
    <property type="project" value="InterPro"/>
</dbReference>
<dbReference type="Pfam" id="PF04397">
    <property type="entry name" value="LytTR"/>
    <property type="match status" value="1"/>
</dbReference>
<dbReference type="AlphaFoldDB" id="A0A7I8D7B2"/>
<proteinExistence type="predicted"/>
<dbReference type="PANTHER" id="PTHR37299:SF4">
    <property type="entry name" value="TRANSCRIPTIONAL REGULATOR"/>
    <property type="match status" value="1"/>
</dbReference>
<evidence type="ECO:0000259" key="1">
    <source>
        <dbReference type="PROSITE" id="PS50930"/>
    </source>
</evidence>
<protein>
    <submittedName>
        <fullName evidence="2">LytR family transcriptional regulator</fullName>
    </submittedName>
</protein>
<sequence>MDLTSIQTIVEAIRDPIPQEASIAIADQSRFIFYQPSKSIDLRIKPGDEIQEGTLTRLALRKRVRLSKFVDSSPFGIDYYATSTPITNGDMTIGCFTLIYPSYPESYLPRYQFLIGKADGRWVPVPFSDIYLITSETGKTFLYTTGGKYLNKYSLVELERMLPPEQFIRCHRSFLVNVNEIAEIHPDFHSTFVLVLKKNRNLRVSVSQKYASRFRHLMGF</sequence>
<evidence type="ECO:0000313" key="3">
    <source>
        <dbReference type="Proteomes" id="UP000593802"/>
    </source>
</evidence>
<gene>
    <name evidence="2" type="ORF">skT53_09400</name>
</gene>
<dbReference type="GO" id="GO:0003677">
    <property type="term" value="F:DNA binding"/>
    <property type="evidence" value="ECO:0007669"/>
    <property type="project" value="InterPro"/>
</dbReference>
<accession>A0A7I8D7B2</accession>
<dbReference type="Gene3D" id="2.40.50.40">
    <property type="match status" value="1"/>
</dbReference>
<dbReference type="InterPro" id="IPR046947">
    <property type="entry name" value="LytR-like"/>
</dbReference>
<reference evidence="2 3" key="1">
    <citation type="submission" date="2020-08" db="EMBL/GenBank/DDBJ databases">
        <title>Complete Genome Sequence of Effusibacillus dendaii Strain skT53, Isolated from Farmland soil.</title>
        <authorList>
            <person name="Konishi T."/>
            <person name="Kawasaki H."/>
        </authorList>
    </citation>
    <scope>NUCLEOTIDE SEQUENCE [LARGE SCALE GENOMIC DNA]</scope>
    <source>
        <strain evidence="3">skT53</strain>
    </source>
</reference>
<dbReference type="PROSITE" id="PS50930">
    <property type="entry name" value="HTH_LYTTR"/>
    <property type="match status" value="1"/>
</dbReference>
<feature type="domain" description="HTH LytTR-type" evidence="1">
    <location>
        <begin position="114"/>
        <end position="220"/>
    </location>
</feature>
<dbReference type="InterPro" id="IPR007492">
    <property type="entry name" value="LytTR_DNA-bd_dom"/>
</dbReference>
<name>A0A7I8D7B2_9BACL</name>
<dbReference type="PANTHER" id="PTHR37299">
    <property type="entry name" value="TRANSCRIPTIONAL REGULATOR-RELATED"/>
    <property type="match status" value="1"/>
</dbReference>
<organism evidence="2 3">
    <name type="scientific">Effusibacillus dendaii</name>
    <dbReference type="NCBI Taxonomy" id="2743772"/>
    <lineage>
        <taxon>Bacteria</taxon>
        <taxon>Bacillati</taxon>
        <taxon>Bacillota</taxon>
        <taxon>Bacilli</taxon>
        <taxon>Bacillales</taxon>
        <taxon>Alicyclobacillaceae</taxon>
        <taxon>Effusibacillus</taxon>
    </lineage>
</organism>
<dbReference type="SMART" id="SM00850">
    <property type="entry name" value="LytTR"/>
    <property type="match status" value="1"/>
</dbReference>
<dbReference type="Gene3D" id="2.20.25.10">
    <property type="match status" value="1"/>
</dbReference>
<dbReference type="KEGG" id="eff:skT53_09400"/>
<dbReference type="EMBL" id="AP023366">
    <property type="protein sequence ID" value="BCJ85955.1"/>
    <property type="molecule type" value="Genomic_DNA"/>
</dbReference>
<dbReference type="RefSeq" id="WP_200760012.1">
    <property type="nucleotide sequence ID" value="NZ_AP023366.1"/>
</dbReference>
<keyword evidence="3" id="KW-1185">Reference proteome</keyword>